<comment type="caution">
    <text evidence="1">The sequence shown here is derived from an EMBL/GenBank/DDBJ whole genome shotgun (WGS) entry which is preliminary data.</text>
</comment>
<dbReference type="EMBL" id="BQNB010014053">
    <property type="protein sequence ID" value="GJT23411.1"/>
    <property type="molecule type" value="Genomic_DNA"/>
</dbReference>
<proteinExistence type="predicted"/>
<reference evidence="1" key="1">
    <citation type="journal article" date="2022" name="Int. J. Mol. Sci.">
        <title>Draft Genome of Tanacetum Coccineum: Genomic Comparison of Closely Related Tanacetum-Family Plants.</title>
        <authorList>
            <person name="Yamashiro T."/>
            <person name="Shiraishi A."/>
            <person name="Nakayama K."/>
            <person name="Satake H."/>
        </authorList>
    </citation>
    <scope>NUCLEOTIDE SEQUENCE</scope>
</reference>
<evidence type="ECO:0000313" key="2">
    <source>
        <dbReference type="Proteomes" id="UP001151760"/>
    </source>
</evidence>
<name>A0ABQ5C8N6_9ASTR</name>
<reference evidence="1" key="2">
    <citation type="submission" date="2022-01" db="EMBL/GenBank/DDBJ databases">
        <authorList>
            <person name="Yamashiro T."/>
            <person name="Shiraishi A."/>
            <person name="Satake H."/>
            <person name="Nakayama K."/>
        </authorList>
    </citation>
    <scope>NUCLEOTIDE SEQUENCE</scope>
</reference>
<sequence length="133" mass="15677">MIILCYRHRHHEDETLIAPTTSSGYLNLKELTVTIFSNEYVFPCHYKAHDQNQDEGDLLINRVYFIENEQLSGIVKGSNSSWEWDELKLKTSQEVDINKKTENQAKMTKLSMEWKRMCKIKAKVQKCQSQSQY</sequence>
<keyword evidence="2" id="KW-1185">Reference proteome</keyword>
<protein>
    <submittedName>
        <fullName evidence="1">Uncharacterized protein</fullName>
    </submittedName>
</protein>
<accession>A0ABQ5C8N6</accession>
<evidence type="ECO:0000313" key="1">
    <source>
        <dbReference type="EMBL" id="GJT23411.1"/>
    </source>
</evidence>
<dbReference type="Proteomes" id="UP001151760">
    <property type="component" value="Unassembled WGS sequence"/>
</dbReference>
<gene>
    <name evidence="1" type="ORF">Tco_0893348</name>
</gene>
<organism evidence="1 2">
    <name type="scientific">Tanacetum coccineum</name>
    <dbReference type="NCBI Taxonomy" id="301880"/>
    <lineage>
        <taxon>Eukaryota</taxon>
        <taxon>Viridiplantae</taxon>
        <taxon>Streptophyta</taxon>
        <taxon>Embryophyta</taxon>
        <taxon>Tracheophyta</taxon>
        <taxon>Spermatophyta</taxon>
        <taxon>Magnoliopsida</taxon>
        <taxon>eudicotyledons</taxon>
        <taxon>Gunneridae</taxon>
        <taxon>Pentapetalae</taxon>
        <taxon>asterids</taxon>
        <taxon>campanulids</taxon>
        <taxon>Asterales</taxon>
        <taxon>Asteraceae</taxon>
        <taxon>Asteroideae</taxon>
        <taxon>Anthemideae</taxon>
        <taxon>Anthemidinae</taxon>
        <taxon>Tanacetum</taxon>
    </lineage>
</organism>